<dbReference type="GO" id="GO:0030288">
    <property type="term" value="C:outer membrane-bounded periplasmic space"/>
    <property type="evidence" value="ECO:0007669"/>
    <property type="project" value="InterPro"/>
</dbReference>
<dbReference type="PROSITE" id="PS51257">
    <property type="entry name" value="PROKAR_LIPOPROTEIN"/>
    <property type="match status" value="1"/>
</dbReference>
<dbReference type="InterPro" id="IPR038404">
    <property type="entry name" value="TRAP_DctP_sf"/>
</dbReference>
<dbReference type="PIRSF" id="PIRSF006470">
    <property type="entry name" value="DctB"/>
    <property type="match status" value="1"/>
</dbReference>
<evidence type="ECO:0000313" key="3">
    <source>
        <dbReference type="EMBL" id="MCM3715385.1"/>
    </source>
</evidence>
<evidence type="ECO:0000256" key="2">
    <source>
        <dbReference type="SAM" id="SignalP"/>
    </source>
</evidence>
<dbReference type="PANTHER" id="PTHR33376:SF3">
    <property type="entry name" value="C4-DICARBOXYLATE-BINDING PROTEIN"/>
    <property type="match status" value="1"/>
</dbReference>
<dbReference type="Proteomes" id="UP001139179">
    <property type="component" value="Unassembled WGS sequence"/>
</dbReference>
<feature type="chain" id="PRO_5040731506" evidence="2">
    <location>
        <begin position="19"/>
        <end position="345"/>
    </location>
</feature>
<proteinExistence type="predicted"/>
<keyword evidence="1 2" id="KW-0732">Signal</keyword>
<feature type="signal peptide" evidence="2">
    <location>
        <begin position="1"/>
        <end position="18"/>
    </location>
</feature>
<dbReference type="GO" id="GO:0055085">
    <property type="term" value="P:transmembrane transport"/>
    <property type="evidence" value="ECO:0007669"/>
    <property type="project" value="InterPro"/>
</dbReference>
<name>A0A9X2IPL9_9BACI</name>
<dbReference type="EMBL" id="JAMBOL010000014">
    <property type="protein sequence ID" value="MCM3715385.1"/>
    <property type="molecule type" value="Genomic_DNA"/>
</dbReference>
<dbReference type="NCBIfam" id="NF037995">
    <property type="entry name" value="TRAP_S1"/>
    <property type="match status" value="1"/>
</dbReference>
<dbReference type="InterPro" id="IPR018389">
    <property type="entry name" value="DctP_fam"/>
</dbReference>
<dbReference type="Gene3D" id="3.40.190.170">
    <property type="entry name" value="Bacterial extracellular solute-binding protein, family 7"/>
    <property type="match status" value="1"/>
</dbReference>
<comment type="caution">
    <text evidence="3">The sequence shown here is derived from an EMBL/GenBank/DDBJ whole genome shotgun (WGS) entry which is preliminary data.</text>
</comment>
<dbReference type="AlphaFoldDB" id="A0A9X2IPL9"/>
<dbReference type="CDD" id="cd13669">
    <property type="entry name" value="PBP2_TRAP_TM0322_like"/>
    <property type="match status" value="1"/>
</dbReference>
<dbReference type="RefSeq" id="WP_251224137.1">
    <property type="nucleotide sequence ID" value="NZ_JAMBOL010000014.1"/>
</dbReference>
<evidence type="ECO:0000313" key="4">
    <source>
        <dbReference type="Proteomes" id="UP001139179"/>
    </source>
</evidence>
<evidence type="ECO:0000256" key="1">
    <source>
        <dbReference type="ARBA" id="ARBA00022729"/>
    </source>
</evidence>
<reference evidence="3" key="1">
    <citation type="submission" date="2022-05" db="EMBL/GenBank/DDBJ databases">
        <title>Comparative Genomics of Spacecraft Associated Microbes.</title>
        <authorList>
            <person name="Tran M.T."/>
            <person name="Wright A."/>
            <person name="Seuylemezian A."/>
            <person name="Eisen J."/>
            <person name="Coil D."/>
        </authorList>
    </citation>
    <scope>NUCLEOTIDE SEQUENCE</scope>
    <source>
        <strain evidence="3">214.1.1</strain>
    </source>
</reference>
<sequence>MMKKAFFLGSLILLLLLAACGGNQESSGGDATGDSGGSEGSEEGSYALNIGIVVTENDPIYEGLVEFKNNVEARTNGDLTVEIYPNSQLGDTAEIQEQAMAGANVGTVADAGIMADFNHEMGILQGPYLLEDYEEIKTVTTSDLFQGWADDLAAEHNLKILSMNWYQGARHMVTNKPIHEPADLNGLSIRTIGADVFLKSIEAMGANPTGLAWAEVYSGIQQGVIDGAEAQHPATHGASLYEVADYLSKTAHFQLVTGLVIGDTWFNSLPEEYQTIVLEEAVAGGEFASQRVMDQLDEYEAMMAEAGMEIIEVDTAPFREATDTVYEQFEGYAELREQINELLGH</sequence>
<accession>A0A9X2IPL9</accession>
<keyword evidence="4" id="KW-1185">Reference proteome</keyword>
<dbReference type="InterPro" id="IPR004682">
    <property type="entry name" value="TRAP_DctP"/>
</dbReference>
<protein>
    <submittedName>
        <fullName evidence="3">C4-dicarboxylate TRAP transporter substrate-binding protein</fullName>
    </submittedName>
</protein>
<gene>
    <name evidence="3" type="ORF">M3202_15035</name>
</gene>
<dbReference type="PANTHER" id="PTHR33376">
    <property type="match status" value="1"/>
</dbReference>
<organism evidence="3 4">
    <name type="scientific">Halalkalibacter oceani</name>
    <dbReference type="NCBI Taxonomy" id="1653776"/>
    <lineage>
        <taxon>Bacteria</taxon>
        <taxon>Bacillati</taxon>
        <taxon>Bacillota</taxon>
        <taxon>Bacilli</taxon>
        <taxon>Bacillales</taxon>
        <taxon>Bacillaceae</taxon>
        <taxon>Halalkalibacter</taxon>
    </lineage>
</organism>
<dbReference type="Pfam" id="PF03480">
    <property type="entry name" value="DctP"/>
    <property type="match status" value="1"/>
</dbReference>